<dbReference type="Proteomes" id="UP001058290">
    <property type="component" value="Chromosome"/>
</dbReference>
<comment type="cofactor">
    <cofactor evidence="4">
        <name>Mg(2+)</name>
        <dbReference type="ChEBI" id="CHEBI:18420"/>
    </cofactor>
</comment>
<dbReference type="EMBL" id="CP104377">
    <property type="protein sequence ID" value="UXC19358.1"/>
    <property type="molecule type" value="Genomic_DNA"/>
</dbReference>
<dbReference type="PANTHER" id="PTHR43050">
    <property type="entry name" value="SERINE / THREONINE RACEMASE FAMILY MEMBER"/>
    <property type="match status" value="1"/>
</dbReference>
<dbReference type="CDD" id="cd01562">
    <property type="entry name" value="Thr-dehyd"/>
    <property type="match status" value="1"/>
</dbReference>
<sequence>MNAPSLAELPSSIQHELFGVMRVPTFADVELAAERIAPYIRRTPLLFSRSLSERTGARIWLKPECLQITGSFKLRGAFNAILSLSQAQRQNGVIAYSTGNHGQAIAWAAATLGVQATIVMPADAPKNKVKKALEQGAKVVHYDRMTQSREEIGMQLLAETDATLIPPGDFPEVLAAQGTVALEALQDLPADDLAQLGLFAAPCGGGGMMAGCNLSLAALSPQTRCVAVEPAAFDDTVRSLASGTRQSNPQSADSICDALQAVTPAELPYAINGLRLSQAVSVSDAEVLAAMRFAIEDLRLVVEPGGAVALAALLAGKLPLEGQSAVVVLSGANVDLPLLSQALA</sequence>
<dbReference type="PROSITE" id="PS00165">
    <property type="entry name" value="DEHYDRATASE_SER_THR"/>
    <property type="match status" value="1"/>
</dbReference>
<evidence type="ECO:0000256" key="6">
    <source>
        <dbReference type="ARBA" id="ARBA00022898"/>
    </source>
</evidence>
<protein>
    <submittedName>
        <fullName evidence="8">Threonine/serine dehydratase</fullName>
    </submittedName>
</protein>
<comment type="cofactor">
    <cofactor evidence="2">
        <name>pyridoxal 5'-phosphate</name>
        <dbReference type="ChEBI" id="CHEBI:597326"/>
    </cofactor>
</comment>
<evidence type="ECO:0000256" key="1">
    <source>
        <dbReference type="ARBA" id="ARBA00001913"/>
    </source>
</evidence>
<dbReference type="InterPro" id="IPR000634">
    <property type="entry name" value="Ser/Thr_deHydtase_PyrdxlP-BS"/>
</dbReference>
<name>A0ABY5ZZE2_9BURK</name>
<dbReference type="InterPro" id="IPR036052">
    <property type="entry name" value="TrpB-like_PALP_sf"/>
</dbReference>
<keyword evidence="5" id="KW-0460">Magnesium</keyword>
<feature type="domain" description="Tryptophan synthase beta chain-like PALP" evidence="7">
    <location>
        <begin position="37"/>
        <end position="331"/>
    </location>
</feature>
<dbReference type="InterPro" id="IPR001926">
    <property type="entry name" value="TrpB-like_PALP"/>
</dbReference>
<keyword evidence="6" id="KW-0663">Pyridoxal phosphate</keyword>
<dbReference type="PANTHER" id="PTHR43050:SF1">
    <property type="entry name" value="SERINE RACEMASE"/>
    <property type="match status" value="1"/>
</dbReference>
<organism evidence="8 9">
    <name type="scientific">Comamonas squillarum</name>
    <dbReference type="NCBI Taxonomy" id="2977320"/>
    <lineage>
        <taxon>Bacteria</taxon>
        <taxon>Pseudomonadati</taxon>
        <taxon>Pseudomonadota</taxon>
        <taxon>Betaproteobacteria</taxon>
        <taxon>Burkholderiales</taxon>
        <taxon>Comamonadaceae</taxon>
        <taxon>Comamonas</taxon>
    </lineage>
</organism>
<accession>A0ABY5ZZE2</accession>
<dbReference type="Gene3D" id="3.40.50.1100">
    <property type="match status" value="2"/>
</dbReference>
<gene>
    <name evidence="8" type="ORF">N4T19_04315</name>
</gene>
<dbReference type="RefSeq" id="WP_243419303.1">
    <property type="nucleotide sequence ID" value="NZ_CP104377.1"/>
</dbReference>
<proteinExistence type="predicted"/>
<evidence type="ECO:0000256" key="2">
    <source>
        <dbReference type="ARBA" id="ARBA00001933"/>
    </source>
</evidence>
<comment type="cofactor">
    <cofactor evidence="1">
        <name>Ca(2+)</name>
        <dbReference type="ChEBI" id="CHEBI:29108"/>
    </cofactor>
</comment>
<evidence type="ECO:0000259" key="7">
    <source>
        <dbReference type="Pfam" id="PF00291"/>
    </source>
</evidence>
<dbReference type="SUPFAM" id="SSF53686">
    <property type="entry name" value="Tryptophan synthase beta subunit-like PLP-dependent enzymes"/>
    <property type="match status" value="1"/>
</dbReference>
<evidence type="ECO:0000256" key="5">
    <source>
        <dbReference type="ARBA" id="ARBA00022842"/>
    </source>
</evidence>
<reference evidence="8" key="1">
    <citation type="submission" date="2022-09" db="EMBL/GenBank/DDBJ databases">
        <title>Bacterial diversity in gut of crayfish and pufferfish.</title>
        <authorList>
            <person name="Huang Y."/>
        </authorList>
    </citation>
    <scope>NUCLEOTIDE SEQUENCE</scope>
    <source>
        <strain evidence="8">PR12</strain>
    </source>
</reference>
<keyword evidence="9" id="KW-1185">Reference proteome</keyword>
<evidence type="ECO:0000256" key="4">
    <source>
        <dbReference type="ARBA" id="ARBA00001946"/>
    </source>
</evidence>
<evidence type="ECO:0000256" key="3">
    <source>
        <dbReference type="ARBA" id="ARBA00001936"/>
    </source>
</evidence>
<evidence type="ECO:0000313" key="8">
    <source>
        <dbReference type="EMBL" id="UXC19358.1"/>
    </source>
</evidence>
<comment type="cofactor">
    <cofactor evidence="3">
        <name>Mn(2+)</name>
        <dbReference type="ChEBI" id="CHEBI:29035"/>
    </cofactor>
</comment>
<evidence type="ECO:0000313" key="9">
    <source>
        <dbReference type="Proteomes" id="UP001058290"/>
    </source>
</evidence>
<dbReference type="Pfam" id="PF00291">
    <property type="entry name" value="PALP"/>
    <property type="match status" value="1"/>
</dbReference>